<proteinExistence type="predicted"/>
<dbReference type="InterPro" id="IPR024750">
    <property type="entry name" value="Ca_ATPase_N_dom"/>
</dbReference>
<dbReference type="Proteomes" id="UP001168877">
    <property type="component" value="Unassembled WGS sequence"/>
</dbReference>
<dbReference type="Gene3D" id="1.20.5.170">
    <property type="match status" value="1"/>
</dbReference>
<gene>
    <name evidence="3" type="ORF">LWI29_022090</name>
</gene>
<feature type="region of interest" description="Disordered" evidence="1">
    <location>
        <begin position="107"/>
        <end position="158"/>
    </location>
</feature>
<protein>
    <recommendedName>
        <fullName evidence="2">Calcium-transporting P-type ATPase N-terminal autoinhibitory domain-containing protein</fullName>
    </recommendedName>
</protein>
<organism evidence="3 4">
    <name type="scientific">Acer saccharum</name>
    <name type="common">Sugar maple</name>
    <dbReference type="NCBI Taxonomy" id="4024"/>
    <lineage>
        <taxon>Eukaryota</taxon>
        <taxon>Viridiplantae</taxon>
        <taxon>Streptophyta</taxon>
        <taxon>Embryophyta</taxon>
        <taxon>Tracheophyta</taxon>
        <taxon>Spermatophyta</taxon>
        <taxon>Magnoliopsida</taxon>
        <taxon>eudicotyledons</taxon>
        <taxon>Gunneridae</taxon>
        <taxon>Pentapetalae</taxon>
        <taxon>rosids</taxon>
        <taxon>malvids</taxon>
        <taxon>Sapindales</taxon>
        <taxon>Sapindaceae</taxon>
        <taxon>Hippocastanoideae</taxon>
        <taxon>Acereae</taxon>
        <taxon>Acer</taxon>
    </lineage>
</organism>
<dbReference type="GO" id="GO:0005516">
    <property type="term" value="F:calmodulin binding"/>
    <property type="evidence" value="ECO:0007669"/>
    <property type="project" value="InterPro"/>
</dbReference>
<comment type="caution">
    <text evidence="3">The sequence shown here is derived from an EMBL/GenBank/DDBJ whole genome shotgun (WGS) entry which is preliminary data.</text>
</comment>
<accession>A0AA39W4H7</accession>
<reference evidence="3" key="1">
    <citation type="journal article" date="2022" name="Plant J.">
        <title>Strategies of tolerance reflected in two North American maple genomes.</title>
        <authorList>
            <person name="McEvoy S.L."/>
            <person name="Sezen U.U."/>
            <person name="Trouern-Trend A."/>
            <person name="McMahon S.M."/>
            <person name="Schaberg P.G."/>
            <person name="Yang J."/>
            <person name="Wegrzyn J.L."/>
            <person name="Swenson N.G."/>
        </authorList>
    </citation>
    <scope>NUCLEOTIDE SEQUENCE</scope>
    <source>
        <strain evidence="3">NS2018</strain>
    </source>
</reference>
<evidence type="ECO:0000313" key="4">
    <source>
        <dbReference type="Proteomes" id="UP001168877"/>
    </source>
</evidence>
<keyword evidence="4" id="KW-1185">Reference proteome</keyword>
<name>A0AA39W4H7_ACESA</name>
<evidence type="ECO:0000256" key="1">
    <source>
        <dbReference type="SAM" id="MobiDB-lite"/>
    </source>
</evidence>
<feature type="domain" description="Calcium-transporting P-type ATPase N-terminal autoinhibitory" evidence="2">
    <location>
        <begin position="8"/>
        <end position="50"/>
    </location>
</feature>
<dbReference type="EMBL" id="JAUESC010000003">
    <property type="protein sequence ID" value="KAK0601196.1"/>
    <property type="molecule type" value="Genomic_DNA"/>
</dbReference>
<reference evidence="3" key="2">
    <citation type="submission" date="2023-06" db="EMBL/GenBank/DDBJ databases">
        <authorList>
            <person name="Swenson N.G."/>
            <person name="Wegrzyn J.L."/>
            <person name="Mcevoy S.L."/>
        </authorList>
    </citation>
    <scope>NUCLEOTIDE SEQUENCE</scope>
    <source>
        <strain evidence="3">NS2018</strain>
        <tissue evidence="3">Leaf</tissue>
    </source>
</reference>
<sequence length="239" mass="27053">MDFEKFLKEFDVEPKNPSEAAIRRWRSAISIVKNRRRRFRMTADLDKRSEADQKKLKIQVSILSVFFDRLGHPFTDCPEPGPGKEATTEAMARLNVWLRTNSPPKRINFRRGPFERQSWGNKEGRPLSKADQGNWRAETNWKGTGKKPSEIHTGGRSGKFGNRYGSVGEMQGHQNVSRRDEGQVQQGRQVGVNHCLEPCKTLMRIDAAFNSLGGDKIAEIKSTEGDEQQFQAGNSFGSS</sequence>
<evidence type="ECO:0000259" key="2">
    <source>
        <dbReference type="Pfam" id="PF12515"/>
    </source>
</evidence>
<evidence type="ECO:0000313" key="3">
    <source>
        <dbReference type="EMBL" id="KAK0601196.1"/>
    </source>
</evidence>
<dbReference type="AlphaFoldDB" id="A0AA39W4H7"/>
<dbReference type="Pfam" id="PF12515">
    <property type="entry name" value="CaATP_NAI"/>
    <property type="match status" value="1"/>
</dbReference>